<keyword evidence="2" id="KW-0489">Methyltransferase</keyword>
<dbReference type="Pfam" id="PF01555">
    <property type="entry name" value="N6_N4_Mtase"/>
    <property type="match status" value="1"/>
</dbReference>
<evidence type="ECO:0000256" key="3">
    <source>
        <dbReference type="ARBA" id="ARBA00022679"/>
    </source>
</evidence>
<comment type="caution">
    <text evidence="6">The sequence shown here is derived from an EMBL/GenBank/DDBJ whole genome shotgun (WGS) entry which is preliminary data.</text>
</comment>
<feature type="domain" description="DNA methylase N-4/N-6" evidence="5">
    <location>
        <begin position="83"/>
        <end position="360"/>
    </location>
</feature>
<evidence type="ECO:0000313" key="6">
    <source>
        <dbReference type="EMBL" id="MBM6875807.1"/>
    </source>
</evidence>
<organism evidence="6 7">
    <name type="scientific">Fusobacterium mortiferum</name>
    <dbReference type="NCBI Taxonomy" id="850"/>
    <lineage>
        <taxon>Bacteria</taxon>
        <taxon>Fusobacteriati</taxon>
        <taxon>Fusobacteriota</taxon>
        <taxon>Fusobacteriia</taxon>
        <taxon>Fusobacteriales</taxon>
        <taxon>Fusobacteriaceae</taxon>
        <taxon>Fusobacterium</taxon>
    </lineage>
</organism>
<dbReference type="InterPro" id="IPR002941">
    <property type="entry name" value="DNA_methylase_N4/N6"/>
</dbReference>
<dbReference type="InterPro" id="IPR029063">
    <property type="entry name" value="SAM-dependent_MTases_sf"/>
</dbReference>
<comment type="similarity">
    <text evidence="1">Belongs to the N(4)/N(6)-methyltransferase family.</text>
</comment>
<name>A0ABS2G4I2_FUSMR</name>
<evidence type="ECO:0000256" key="1">
    <source>
        <dbReference type="ARBA" id="ARBA00006594"/>
    </source>
</evidence>
<gene>
    <name evidence="6" type="ORF">H6A04_09120</name>
</gene>
<sequence>MKLFEEKVEKKESVENQRFRVNPIEGFPELVWKGKKPYSDTRFFPAQLKERYGEEKDGWFNKIFWGDNLQVMAHLLREYRGKIKLIYIDPPFDSKADYKKTIKLRGETIKNDQNTFEEKQYSDIWNNGEYLQFMYERLILLRELLSDDGSIYLHCDWHKSHHLRCLMDEVFGAREENFQNEIIWCYRGMAVSTSHYVRRHDNILFYTKSSNFTFNWEEIAEPLEETTMKKYKYSDENGRKFRLHGRNITGSPIQNKSDIELKWLETNPELCRIDYLDEKKGAKPRDWFVMDYINIMSNERENYPTQKPEALLERIIKASSNPGDLVFDCFMGSGTTQAVAMKLGRKFIGTDINMGAIQTTTKRLLKIVEENRDNEELYTGFEYYHVNNYDFFRNPIQAKEILLEAYEIEKFDNSNIFDGQKEGRMIKIMPTNRITTKGDLESFISNLNYKVYEQRRAENPLKPVENITLICMGHESDLKASFEEKVKPYKIDLKVVDVLKDRMDINFERDSEADIEIQGNKLVINSFYPRTLLDKLGEEAGNIEDWRVLVESVLIDWNYDGAVLEPSILDTPDKKSLVAGEYEIPEDYGTIRVKITDLLSNSLEMEVKNG</sequence>
<dbReference type="InterPro" id="IPR002052">
    <property type="entry name" value="DNA_methylase_N6_adenine_CS"/>
</dbReference>
<keyword evidence="4" id="KW-0949">S-adenosyl-L-methionine</keyword>
<reference evidence="6 7" key="1">
    <citation type="journal article" date="2021" name="Sci. Rep.">
        <title>The distribution of antibiotic resistance genes in chicken gut microbiota commensals.</title>
        <authorList>
            <person name="Juricova H."/>
            <person name="Matiasovicova J."/>
            <person name="Kubasova T."/>
            <person name="Cejkova D."/>
            <person name="Rychlik I."/>
        </authorList>
    </citation>
    <scope>NUCLEOTIDE SEQUENCE [LARGE SCALE GENOMIC DNA]</scope>
    <source>
        <strain evidence="6 7">An425</strain>
    </source>
</reference>
<dbReference type="Proteomes" id="UP000728968">
    <property type="component" value="Unassembled WGS sequence"/>
</dbReference>
<dbReference type="PRINTS" id="PR00506">
    <property type="entry name" value="D21N6MTFRASE"/>
</dbReference>
<evidence type="ECO:0000313" key="7">
    <source>
        <dbReference type="Proteomes" id="UP000728968"/>
    </source>
</evidence>
<dbReference type="Gene3D" id="3.40.50.150">
    <property type="entry name" value="Vaccinia Virus protein VP39"/>
    <property type="match status" value="1"/>
</dbReference>
<keyword evidence="3" id="KW-0808">Transferase</keyword>
<dbReference type="PANTHER" id="PTHR13370:SF3">
    <property type="entry name" value="TRNA (GUANINE(10)-N2)-METHYLTRANSFERASE HOMOLOG"/>
    <property type="match status" value="1"/>
</dbReference>
<dbReference type="EMBL" id="JACJLT010000103">
    <property type="protein sequence ID" value="MBM6875807.1"/>
    <property type="molecule type" value="Genomic_DNA"/>
</dbReference>
<proteinExistence type="inferred from homology"/>
<dbReference type="InterPro" id="IPR002295">
    <property type="entry name" value="N4/N6-MTase_EcoPI_Mod-like"/>
</dbReference>
<evidence type="ECO:0000256" key="4">
    <source>
        <dbReference type="ARBA" id="ARBA00022691"/>
    </source>
</evidence>
<evidence type="ECO:0000256" key="2">
    <source>
        <dbReference type="ARBA" id="ARBA00022603"/>
    </source>
</evidence>
<dbReference type="SUPFAM" id="SSF53335">
    <property type="entry name" value="S-adenosyl-L-methionine-dependent methyltransferases"/>
    <property type="match status" value="1"/>
</dbReference>
<protein>
    <submittedName>
        <fullName evidence="6">Site-specific DNA-methyltransferase</fullName>
    </submittedName>
</protein>
<dbReference type="PROSITE" id="PS00092">
    <property type="entry name" value="N6_MTASE"/>
    <property type="match status" value="1"/>
</dbReference>
<dbReference type="PANTHER" id="PTHR13370">
    <property type="entry name" value="RNA METHYLASE-RELATED"/>
    <property type="match status" value="1"/>
</dbReference>
<keyword evidence="7" id="KW-1185">Reference proteome</keyword>
<evidence type="ECO:0000259" key="5">
    <source>
        <dbReference type="Pfam" id="PF01555"/>
    </source>
</evidence>
<dbReference type="RefSeq" id="WP_204716524.1">
    <property type="nucleotide sequence ID" value="NZ_JACJLT010000103.1"/>
</dbReference>
<accession>A0ABS2G4I2</accession>